<reference evidence="5 7" key="2">
    <citation type="journal article" date="2012" name="BMC Genomics">
        <title>A comparative genomics perspective on the genetic content of the alkaliphilic haloarchaeon Natrialba magadii ATCC 43099T.</title>
        <authorList>
            <person name="Siddaramappa S."/>
            <person name="Challacombe J.F."/>
            <person name="Decastro R.E."/>
            <person name="Pfeiffer F."/>
            <person name="Sastre D.E."/>
            <person name="Gimenez M.I."/>
            <person name="Paggi R.A."/>
            <person name="Detter J.C."/>
            <person name="Davenport K.W."/>
            <person name="Goodwin L.A."/>
            <person name="Kyrpides N."/>
            <person name="Tapia R."/>
            <person name="Pitluck S."/>
            <person name="Lucas S."/>
            <person name="Woyke T."/>
            <person name="Maupin-Furlow J.A."/>
        </authorList>
    </citation>
    <scope>NUCLEOTIDE SEQUENCE [LARGE SCALE GENOMIC DNA]</scope>
    <source>
        <strain evidence="5">ATCC 43099</strain>
        <strain evidence="7">ATCC 43099 / DSM 3394 / CCM 3739 / CIP 104546 / IAM 13178 / JCM 8861 / NBRC 102185 / NCIMB 2190 / MS3</strain>
    </source>
</reference>
<dbReference type="HOGENOM" id="CLU_076274_0_0_2"/>
<dbReference type="OrthoDB" id="51502at2157"/>
<dbReference type="InterPro" id="IPR013324">
    <property type="entry name" value="RNA_pol_sigma_r3/r4-like"/>
</dbReference>
<dbReference type="eggNOG" id="arCOG02280">
    <property type="taxonomic scope" value="Archaea"/>
</dbReference>
<keyword evidence="7" id="KW-1185">Reference proteome</keyword>
<dbReference type="Proteomes" id="UP000001879">
    <property type="component" value="Chromosome"/>
</dbReference>
<accession>D3SR49</accession>
<dbReference type="InterPro" id="IPR007050">
    <property type="entry name" value="HTH_bacterioopsin"/>
</dbReference>
<evidence type="ECO:0000313" key="6">
    <source>
        <dbReference type="EMBL" id="ELY31933.1"/>
    </source>
</evidence>
<reference evidence="7" key="1">
    <citation type="submission" date="2010-02" db="EMBL/GenBank/DDBJ databases">
        <title>Complete sequence of chromosome of Natrialba magadii ATCC 43099.</title>
        <authorList>
            <consortium name="US DOE Joint Genome Institute"/>
            <person name="Lucas S."/>
            <person name="Copeland A."/>
            <person name="Lapidus A."/>
            <person name="Cheng J.-F."/>
            <person name="Bruce D."/>
            <person name="Goodwin L."/>
            <person name="Pitluck S."/>
            <person name="Davenport K."/>
            <person name="Saunders E."/>
            <person name="Detter J.C."/>
            <person name="Han C."/>
            <person name="Tapia R."/>
            <person name="Land M."/>
            <person name="Hauser L."/>
            <person name="Kyrpides N."/>
            <person name="Mikhailova N."/>
            <person name="De Castro R.E."/>
            <person name="Maupin-Furlow J.A."/>
            <person name="Woyke T."/>
        </authorList>
    </citation>
    <scope>NUCLEOTIDE SEQUENCE [LARGE SCALE GENOMIC DNA]</scope>
    <source>
        <strain evidence="7">ATCC 43099 / DSM 3394 / CCM 3739 / CIP 104546 / IAM 13178 / JCM 8861 / NBRC 102185 / NCIMB 2190 / MS3</strain>
    </source>
</reference>
<gene>
    <name evidence="5" type="ordered locus">Nmag_3053</name>
    <name evidence="6" type="ORF">C500_05128</name>
</gene>
<dbReference type="KEGG" id="nmg:Nmag_3053"/>
<dbReference type="EMBL" id="CP001932">
    <property type="protein sequence ID" value="ADD06605.1"/>
    <property type="molecule type" value="Genomic_DNA"/>
</dbReference>
<dbReference type="PROSITE" id="PS50943">
    <property type="entry name" value="HTH_CROC1"/>
    <property type="match status" value="1"/>
</dbReference>
<dbReference type="Proteomes" id="UP000011543">
    <property type="component" value="Unassembled WGS sequence"/>
</dbReference>
<dbReference type="CDD" id="cd06171">
    <property type="entry name" value="Sigma70_r4"/>
    <property type="match status" value="1"/>
</dbReference>
<dbReference type="PANTHER" id="PTHR34236">
    <property type="entry name" value="DIMETHYL SULFOXIDE REDUCTASE TRANSCRIPTIONAL ACTIVATOR"/>
    <property type="match status" value="1"/>
</dbReference>
<dbReference type="Pfam" id="PF04967">
    <property type="entry name" value="HTH_10"/>
    <property type="match status" value="1"/>
</dbReference>
<keyword evidence="1" id="KW-0805">Transcription regulation</keyword>
<evidence type="ECO:0000259" key="4">
    <source>
        <dbReference type="PROSITE" id="PS50943"/>
    </source>
</evidence>
<name>D3SR49_NATMM</name>
<reference evidence="5" key="4">
    <citation type="submission" date="2016-09" db="EMBL/GenBank/DDBJ databases">
        <authorList>
            <person name="Pfeiffer F."/>
        </authorList>
    </citation>
    <scope>NUCLEOTIDE SEQUENCE</scope>
    <source>
        <strain evidence="5">ATCC 43099</strain>
    </source>
</reference>
<feature type="compositionally biased region" description="Acidic residues" evidence="3">
    <location>
        <begin position="1"/>
        <end position="15"/>
    </location>
</feature>
<dbReference type="PANTHER" id="PTHR34236:SF1">
    <property type="entry name" value="DIMETHYL SULFOXIDE REDUCTASE TRANSCRIPTIONAL ACTIVATOR"/>
    <property type="match status" value="1"/>
</dbReference>
<reference evidence="6 8" key="3">
    <citation type="journal article" date="2014" name="PLoS Genet.">
        <title>Phylogenetically driven sequencing of extremely halophilic archaea reveals strategies for static and dynamic osmo-response.</title>
        <authorList>
            <person name="Becker E.A."/>
            <person name="Seitzer P.M."/>
            <person name="Tritt A."/>
            <person name="Larsen D."/>
            <person name="Krusor M."/>
            <person name="Yao A.I."/>
            <person name="Wu D."/>
            <person name="Madern D."/>
            <person name="Eisen J.A."/>
            <person name="Darling A.E."/>
            <person name="Facciotti M.T."/>
        </authorList>
    </citation>
    <scope>NUCLEOTIDE SEQUENCE [LARGE SCALE GENOMIC DNA]</scope>
    <source>
        <strain evidence="8">ATCC 43099 / DSM 3394 / CCM 3739 / CIP 104546 / IAM 13178 / JCM 8861 / NBRC 102185 / NCIMB 2190 / MS3</strain>
        <strain evidence="6">MS-3</strain>
    </source>
</reference>
<proteinExistence type="predicted"/>
<dbReference type="SUPFAM" id="SSF88659">
    <property type="entry name" value="Sigma3 and sigma4 domains of RNA polymerase sigma factors"/>
    <property type="match status" value="1"/>
</dbReference>
<organism evidence="5 7">
    <name type="scientific">Natrialba magadii (strain ATCC 43099 / DSM 3394 / CCM 3739 / CIP 104546 / IAM 13178 / JCM 8861 / NBRC 102185 / NCIMB 2190 / MS3)</name>
    <name type="common">Natronobacterium magadii</name>
    <dbReference type="NCBI Taxonomy" id="547559"/>
    <lineage>
        <taxon>Archaea</taxon>
        <taxon>Methanobacteriati</taxon>
        <taxon>Methanobacteriota</taxon>
        <taxon>Stenosarchaea group</taxon>
        <taxon>Halobacteria</taxon>
        <taxon>Halobacteriales</taxon>
        <taxon>Natrialbaceae</taxon>
        <taxon>Natrialba</taxon>
    </lineage>
</organism>
<evidence type="ECO:0000313" key="7">
    <source>
        <dbReference type="Proteomes" id="UP000001879"/>
    </source>
</evidence>
<protein>
    <submittedName>
        <fullName evidence="6">Bacterio-opsin activator HTH domain-containing protein</fullName>
    </submittedName>
    <submittedName>
        <fullName evidence="5">HTH-10 family transcription regulator</fullName>
    </submittedName>
</protein>
<evidence type="ECO:0000313" key="5">
    <source>
        <dbReference type="EMBL" id="ADD06605.1"/>
    </source>
</evidence>
<evidence type="ECO:0000256" key="3">
    <source>
        <dbReference type="SAM" id="MobiDB-lite"/>
    </source>
</evidence>
<dbReference type="Gene3D" id="1.10.10.10">
    <property type="entry name" value="Winged helix-like DNA-binding domain superfamily/Winged helix DNA-binding domain"/>
    <property type="match status" value="1"/>
</dbReference>
<dbReference type="InterPro" id="IPR031803">
    <property type="entry name" value="BAT_GAF/HTH-assoc"/>
</dbReference>
<evidence type="ECO:0000313" key="8">
    <source>
        <dbReference type="Proteomes" id="UP000011543"/>
    </source>
</evidence>
<dbReference type="STRING" id="547559.Nmag_3053"/>
<sequence length="252" mass="27925">MSLDLTDGETSAETDSEPKTTTDSPPSPPGEAQCDVLRSQADGGIVAQLRLEHADLVLRPTLRRALDVTVEPEYWTTTDRTVLFVTVYGTEFDGFEGALAEDPTITDPVLVDRYPDRRVYRVTLTERALTFMPIATDTNGRVLEITSTRDGWLVQLRFPNRDSLVSFNDECRTRGMSVAVEHLRVSDDEDDGVVALTEKQQELLLVAYQEGYFDVPRGISQDELADRLGVSKSAVSQRLRRAIGELCGATIA</sequence>
<feature type="region of interest" description="Disordered" evidence="3">
    <location>
        <begin position="1"/>
        <end position="32"/>
    </location>
</feature>
<dbReference type="AlphaFoldDB" id="D3SR49"/>
<evidence type="ECO:0000256" key="2">
    <source>
        <dbReference type="ARBA" id="ARBA00023163"/>
    </source>
</evidence>
<dbReference type="InterPro" id="IPR036388">
    <property type="entry name" value="WH-like_DNA-bd_sf"/>
</dbReference>
<evidence type="ECO:0000256" key="1">
    <source>
        <dbReference type="ARBA" id="ARBA00023015"/>
    </source>
</evidence>
<keyword evidence="2" id="KW-0804">Transcription</keyword>
<dbReference type="GeneID" id="8825913"/>
<dbReference type="InterPro" id="IPR001387">
    <property type="entry name" value="Cro/C1-type_HTH"/>
</dbReference>
<dbReference type="PATRIC" id="fig|547559.17.peg.982"/>
<dbReference type="RefSeq" id="WP_004214690.1">
    <property type="nucleotide sequence ID" value="NC_013922.1"/>
</dbReference>
<feature type="domain" description="HTH cro/C1-type" evidence="4">
    <location>
        <begin position="217"/>
        <end position="237"/>
    </location>
</feature>
<dbReference type="EMBL" id="AOHS01000023">
    <property type="protein sequence ID" value="ELY31933.1"/>
    <property type="molecule type" value="Genomic_DNA"/>
</dbReference>
<dbReference type="Pfam" id="PF15915">
    <property type="entry name" value="BAT"/>
    <property type="match status" value="1"/>
</dbReference>
<dbReference type="PaxDb" id="547559-Nmag_3053"/>